<name>A0ABR9MHE6_9ACTN</name>
<proteinExistence type="predicted"/>
<gene>
    <name evidence="1" type="ORF">H4W80_010624</name>
</gene>
<dbReference type="Proteomes" id="UP000633509">
    <property type="component" value="Unassembled WGS sequence"/>
</dbReference>
<organism evidence="1 2">
    <name type="scientific">Nonomuraea angiospora</name>
    <dbReference type="NCBI Taxonomy" id="46172"/>
    <lineage>
        <taxon>Bacteria</taxon>
        <taxon>Bacillati</taxon>
        <taxon>Actinomycetota</taxon>
        <taxon>Actinomycetes</taxon>
        <taxon>Streptosporangiales</taxon>
        <taxon>Streptosporangiaceae</taxon>
        <taxon>Nonomuraea</taxon>
    </lineage>
</organism>
<protein>
    <submittedName>
        <fullName evidence="1">Uncharacterized protein</fullName>
    </submittedName>
</protein>
<comment type="caution">
    <text evidence="1">The sequence shown here is derived from an EMBL/GenBank/DDBJ whole genome shotgun (WGS) entry which is preliminary data.</text>
</comment>
<keyword evidence="2" id="KW-1185">Reference proteome</keyword>
<evidence type="ECO:0000313" key="2">
    <source>
        <dbReference type="Proteomes" id="UP000633509"/>
    </source>
</evidence>
<evidence type="ECO:0000313" key="1">
    <source>
        <dbReference type="EMBL" id="MBE1592366.1"/>
    </source>
</evidence>
<reference evidence="1 2" key="1">
    <citation type="submission" date="2020-10" db="EMBL/GenBank/DDBJ databases">
        <title>Sequencing the genomes of 1000 actinobacteria strains.</title>
        <authorList>
            <person name="Klenk H.-P."/>
        </authorList>
    </citation>
    <scope>NUCLEOTIDE SEQUENCE [LARGE SCALE GENOMIC DNA]</scope>
    <source>
        <strain evidence="1 2">DSM 43173</strain>
    </source>
</reference>
<dbReference type="EMBL" id="JADBEK010000001">
    <property type="protein sequence ID" value="MBE1592366.1"/>
    <property type="molecule type" value="Genomic_DNA"/>
</dbReference>
<sequence>MATRIPSHHEVEVTATASIPMGTTATVIVRIVACRIR</sequence>
<accession>A0ABR9MHE6</accession>